<dbReference type="SMART" id="SM00281">
    <property type="entry name" value="LamB"/>
    <property type="match status" value="1"/>
</dbReference>
<proteinExistence type="predicted"/>
<dbReference type="FunFam" id="2.10.25.10:FF:000189">
    <property type="entry name" value="Laminin subunit alpha 2"/>
    <property type="match status" value="1"/>
</dbReference>
<dbReference type="InterPro" id="IPR050440">
    <property type="entry name" value="Laminin/Netrin_ECM"/>
</dbReference>
<feature type="domain" description="Laminin G" evidence="12">
    <location>
        <begin position="2987"/>
        <end position="3171"/>
    </location>
</feature>
<keyword evidence="17" id="KW-1185">Reference proteome</keyword>
<feature type="domain" description="Laminin EGF-like" evidence="13">
    <location>
        <begin position="366"/>
        <end position="411"/>
    </location>
</feature>
<dbReference type="CDD" id="cd00110">
    <property type="entry name" value="LamG"/>
    <property type="match status" value="4"/>
</dbReference>
<dbReference type="PANTHER" id="PTHR10574:SF445">
    <property type="entry name" value="LAMININ SUBUNIT ALPHA 3"/>
    <property type="match status" value="1"/>
</dbReference>
<name>T1KF65_TETUR</name>
<feature type="domain" description="Laminin EGF-like" evidence="13">
    <location>
        <begin position="602"/>
        <end position="654"/>
    </location>
</feature>
<feature type="disulfide bond" evidence="11">
    <location>
        <begin position="1878"/>
        <end position="1887"/>
    </location>
</feature>
<dbReference type="PROSITE" id="PS51115">
    <property type="entry name" value="LAMININ_IVA"/>
    <property type="match status" value="1"/>
</dbReference>
<feature type="disulfide bond" evidence="11">
    <location>
        <begin position="414"/>
        <end position="431"/>
    </location>
</feature>
<keyword evidence="3" id="KW-0272">Extracellular matrix</keyword>
<dbReference type="InterPro" id="IPR000034">
    <property type="entry name" value="Laminin_IV"/>
</dbReference>
<feature type="disulfide bond" evidence="11">
    <location>
        <begin position="1794"/>
        <end position="1808"/>
    </location>
</feature>
<evidence type="ECO:0000259" key="13">
    <source>
        <dbReference type="PROSITE" id="PS50027"/>
    </source>
</evidence>
<keyword evidence="7 11" id="KW-1015">Disulfide bond</keyword>
<evidence type="ECO:0000256" key="1">
    <source>
        <dbReference type="ARBA" id="ARBA00004302"/>
    </source>
</evidence>
<dbReference type="HOGENOM" id="CLU_000301_1_0_1"/>
<dbReference type="Pfam" id="PF02210">
    <property type="entry name" value="Laminin_G_2"/>
    <property type="match status" value="4"/>
</dbReference>
<dbReference type="SMART" id="SM00180">
    <property type="entry name" value="EGF_Lam"/>
    <property type="match status" value="22"/>
</dbReference>
<dbReference type="PROSITE" id="PS01248">
    <property type="entry name" value="EGF_LAM_1"/>
    <property type="match status" value="7"/>
</dbReference>
<feature type="disulfide bond" evidence="11">
    <location>
        <begin position="341"/>
        <end position="350"/>
    </location>
</feature>
<dbReference type="FunFam" id="2.10.25.10:FF:000106">
    <property type="entry name" value="Heparan sulfate proteoglycan 2"/>
    <property type="match status" value="1"/>
</dbReference>
<dbReference type="InterPro" id="IPR000742">
    <property type="entry name" value="EGF"/>
</dbReference>
<feature type="disulfide bond" evidence="11">
    <location>
        <begin position="1341"/>
        <end position="1350"/>
    </location>
</feature>
<reference evidence="16" key="2">
    <citation type="submission" date="2015-06" db="UniProtKB">
        <authorList>
            <consortium name="EnsemblMetazoa"/>
        </authorList>
    </citation>
    <scope>IDENTIFICATION</scope>
</reference>
<evidence type="ECO:0000259" key="15">
    <source>
        <dbReference type="PROSITE" id="PS51117"/>
    </source>
</evidence>
<dbReference type="Gene3D" id="2.60.120.200">
    <property type="match status" value="4"/>
</dbReference>
<sequence>MNFNVSTYVLASEYHVAYVYVTMANSPRPGVWVIERSVDGGSSFKPWMYFADSKEECVRQFGEESIQPLTRDDQVICETKYSKLIPLEDGEIIILLLKNRPGGDNFTSSEALQEFTRATNIRLRFIRPLTFGINNLLNFEKTFLSRYFYSIREIKVGARCVCNGHAEACDFIDPNSPDKSHCACRHNTTGVQCEKCKPPFMQKRWRPATPNDPFECEKCNCNGHSEECIFDDEGGGRCIKCDHNTKGINCHECKFGFYRRKGLPLNATNICVKCSCFKSSQTGGCDAETGLCQCKNNFTNAPACDKCAYGYYKEPDCPRCPCYRNGTLDDICAPSRGQCICKKSYSGADCSSCAASYWGFPKCQPCNCDLSGSVSPNCDSTNGKCTCKKQFSGNLCSSCSVGFFGFPECQACDCNPLGTFEDVCNLTNGTCKCKPGFGGSRCDQCIPGYYGFPDCKPCTCYSEGSINENCSKDGKCSCHPRYGGLKCNQCAPGYFDFPKCEACGCDPAGSSGTSCLNGACWCKDNFEGTKCNKCKKNYYNYPTCESCSCNPAGIVSNFSRCSEIPSQKFCNCKERVVGRNCDTCAPHFKNLRAINPLGCDPCRCNRAGSINGLDYCDGDSGQCICKESVTGLTCDRCSYGTYALSSGNYLGCVPCDCDVGGSWRSVCDKITGACQCKFRIEGRRCDRPQIAHYFYTTYQYLYELEDGRGEYHSIRYDYNETVFPGFSWKGYAKFSEIQKKVTIDFFIIRSSFYRVIFHYHNPGTEPIVGNLTLTNENEPPQYLKVTFAPTLKPKKYLVPMDKATPFHLFVTRRPWSASLTADEPLLVDYIVFLPQAYFEATILRENVTGACTVSTPTYQLCRHYGYTKFPPSSISYPKGFANANVDIPADARDSFLINAVSLSDQEREHVFDLDVDKESKYVLILSYVYRVTNPPPKGQIARLTVEVNTLNKIKMNIPFQVPICQNTFPCRHVIVDNKGAPVKFHLANGPSTVIVKLDNEIGEATFSILGLIFLPIRDWHIDHVKPSLICIMRNLECLDLPFDEMSESMKIPFNGQSTSSVSSNIIDESMGMIQLSGVAPVTQNYILVVHYYQPDYPEFGIEITFLKSMQSATEQATLKISHCPNKNGCRSMIQFKKPLGVLEAGKEFMLIMNLPKDRFANFENLLLISEKNFSPTQLKLPIVDRSTEFFAQCAQDAFYVDDSSSEFCKQAVFTLTTDHNSGGAFCGCNATGSYGYTCKPLGGQCNCKPNIIGRECKACRSGYYGFPDCKPCNCPKTVDYCDSVTGECVCPKNVVGNNCDRCAPLAYGYDSKMGCDECNCHPLGVLDGNLKCDSRTGQCRCKAKYDGRICSLCKIGYFDFPDCRRCNCHYDGTTSDVCDSKSGSCYCKENVLRPNCDVCKQGTFNLDPKNPEGCTKCFCFGVAKNCRSSELKLTPVKAINYSNWSAVEIEFSESELSFTPIVTTSKLTETQFRLEPVPMGQVYLLSKSDSRKNFYFKVPNEFLGNRLTSYGGFIRYQTVELPLKGSVINSIDTPVTPDLIFIGRNHSIELTNDEQPASPFSTQKFEIELVESKFRHLYESTPVTREQFMTLLTDLQSIYIRASYFTPVGAVYLADFTFDLASNGSILNASLARRVEQCSCPVNYKGSSCEECASGYYRISVGPYLGSCIPCKCHGHSNECDPLTGKCLNCNHNTTGDHCELCKSGFYGNATVGKPDDCLSCPCPSCNCKPGYTGKLCNLCAVGYFGNPLIPGNFCQPCNCNGNIDSTDPDSCHSFSGNCAKCLNNTAGKSCERCADGYYGDAIKLKNCRPCQCVNCGTAVCDQYSGNCKCHPNVIGDYCNECKPNHYGFNTCAGCTPCNCSDASKGHDCDADSGQCRCQPGATGRTCNVCEPGFWKYSKLGCESCGCSEKYSKGVVCNQKTGKCECLPGVVGEKCDKCPRRWVFVDQKGCHQCTDCQDTLLDDTDLLMNEITPIFNDLSNTAKSVYTAKKFSLLISNLTKLENKMSININASKLINLSTLGNEMVKIIKGSDNLSVWQERLSHLASSVVKWNKTLSKADTILHESKKVSNEVNKTIEQFKATEHLYKTEAAEVSFPAMLSQCESNTNEVKRVNSFIDGKTREVDDILNELAFNFWSKVKRLFKDISALKTDANGFKERLNRAVNILTDANLKIANSTSVSLDVQRSLNISHTSLKEPMISNINLMKNLDSSIATHLKEAKAKINQSSAILIATSSSLVTLVELSYPVTTKKERLVGLLGKLKKLQELRLTNEVKKAIQYSNNLNKTAINLGLTFSRVFEEESLARKIKAAKAFGIVEKAIESAENLVRDLNISSDKPWKKIKDEISSVQQDVMKNKGKASELKANILTIGAKDLYQKNETINLKDAMIKLQSQKLDKLIIELGNTTENIIAFNKDSKLMESIQLSAHIANNVSTRFDQLVIDIDSISNATNELKQDQEQIFIDINEGTSLYTLYDPRKIRERVHNSEVKVAEMMNLVKSSKPVIEKLKRMVIRARKMASHIDLAMKLDKISFAQLRLPENLLRTSKSLTSLSLNFASIYNDGLLFFMGNLNKSQPQHVKRSTDKDLTNRNDYIAVCLNKGKVKVVLDLGSGPQSIETDDTFNDGDWTGLVFNRVGKKMNLTMLKGDKMTVTVGYIEGSSFLFDLNNQSQIFVGLIPSDYIVPDTINANIFNGSLAHITYSDIPISLHNFKRGFYSGGAFSPDPPKFKGCFKDELDNSKRTPGVTLGCVESRVTEAVFKTNVRPSFIEMPLKKEIESFQISFKFKTNLSKTIIFAMHMTPGENTNMAFSSIFIEKGILKFVTFPGGSAYSDVRCNDSEWHYVMLTKKGNSYKLNIDDKPEVSKDFPEQNLHESAESYSIGGSDEHIRGNFPVFIGCVGEIVVNNELQDLRNADDVNAATLVNCDQQLINSDNDTSTEIIPNLPSLTNTNITPTTPAINPSLLANYTTVPNCALPMVPIEPGVTIDSHGRRFGTSRHSRVEIKLSSELIKSFETGSNISLRFSPTRKMFGEGNRAGILFFVSDAQFDEFMCLYIYDQVMYLAWNVGSGHKILKGDWIISKSNVRITFGLNGNAGWVDSYTATSPGNSTKFNIVSPAYIGGLPPIAAHRVGPLIWNMNHSYIGCIRDIVINGIPISLEEKETENGYKFVNTPICTNQIESGVYLTGQNSYLSCYDKFKVGLTVVIEFHIKPRILNGLILATFGHPNEKGEISDYLIAKLNNGAIQLTVNNGFGEKTATLDMKNGSAAICDGNWHMITITKISNSHMITVNKEESEAVFGPGGFNVADTSTPIFVGDVPDYYRRILPDLPPPYIGCVSHMSAYSPKQRGYINYISMGRYCDYIGNAMEYCPIF</sequence>
<feature type="disulfide bond" evidence="11">
    <location>
        <begin position="387"/>
        <end position="396"/>
    </location>
</feature>
<feature type="domain" description="Laminin EGF-like" evidence="13">
    <location>
        <begin position="1226"/>
        <end position="1271"/>
    </location>
</feature>
<dbReference type="EnsemblMetazoa" id="tetur10g02030.1">
    <property type="protein sequence ID" value="tetur10g02030.1"/>
    <property type="gene ID" value="tetur10g02030"/>
</dbReference>
<evidence type="ECO:0000256" key="4">
    <source>
        <dbReference type="ARBA" id="ARBA00022729"/>
    </source>
</evidence>
<dbReference type="InterPro" id="IPR013320">
    <property type="entry name" value="ConA-like_dom_sf"/>
</dbReference>
<evidence type="ECO:0000256" key="11">
    <source>
        <dbReference type="PROSITE-ProRule" id="PRU00460"/>
    </source>
</evidence>
<evidence type="ECO:0000256" key="5">
    <source>
        <dbReference type="ARBA" id="ARBA00022737"/>
    </source>
</evidence>
<feature type="disulfide bond" evidence="11">
    <location>
        <begin position="433"/>
        <end position="442"/>
    </location>
</feature>
<dbReference type="FunFam" id="2.10.25.10:FF:000082">
    <property type="entry name" value="Laminin subunit alpha 1"/>
    <property type="match status" value="2"/>
</dbReference>
<dbReference type="PROSITE" id="PS50025">
    <property type="entry name" value="LAM_G_DOMAIN"/>
    <property type="match status" value="4"/>
</dbReference>
<feature type="disulfide bond" evidence="11">
    <location>
        <begin position="366"/>
        <end position="378"/>
    </location>
</feature>
<feature type="disulfide bond" evidence="11">
    <location>
        <begin position="458"/>
        <end position="470"/>
    </location>
</feature>
<feature type="disulfide bond" evidence="11">
    <location>
        <begin position="320"/>
        <end position="332"/>
    </location>
</feature>
<dbReference type="Gene3D" id="2.60.120.260">
    <property type="entry name" value="Galactose-binding domain-like"/>
    <property type="match status" value="1"/>
</dbReference>
<evidence type="ECO:0000256" key="10">
    <source>
        <dbReference type="PROSITE-ProRule" id="PRU00122"/>
    </source>
</evidence>
<dbReference type="Proteomes" id="UP000015104">
    <property type="component" value="Unassembled WGS sequence"/>
</dbReference>
<feature type="disulfide bond" evidence="11">
    <location>
        <begin position="1366"/>
        <end position="1378"/>
    </location>
</feature>
<feature type="disulfide bond" evidence="11">
    <location>
        <begin position="1290"/>
        <end position="1299"/>
    </location>
</feature>
<evidence type="ECO:0008006" key="18">
    <source>
        <dbReference type="Google" id="ProtNLM"/>
    </source>
</evidence>
<dbReference type="FunFam" id="2.10.25.10:FF:000011">
    <property type="entry name" value="Cadherin EGF LAG seven-pass G-type receptor"/>
    <property type="match status" value="1"/>
</dbReference>
<feature type="domain" description="Laminin EGF-like" evidence="13">
    <location>
        <begin position="320"/>
        <end position="365"/>
    </location>
</feature>
<dbReference type="FunFam" id="2.10.25.10:FF:000034">
    <property type="entry name" value="Laminin subunit alpha 3"/>
    <property type="match status" value="1"/>
</dbReference>
<feature type="disulfide bond" evidence="11">
    <location>
        <begin position="1247"/>
        <end position="1256"/>
    </location>
</feature>
<dbReference type="STRING" id="32264.T1KF65"/>
<dbReference type="SMART" id="SM00136">
    <property type="entry name" value="LamNT"/>
    <property type="match status" value="1"/>
</dbReference>
<evidence type="ECO:0000313" key="16">
    <source>
        <dbReference type="EnsemblMetazoa" id="tetur10g02030.1"/>
    </source>
</evidence>
<feature type="domain" description="Laminin N-terminal" evidence="15">
    <location>
        <begin position="1"/>
        <end position="159"/>
    </location>
</feature>
<feature type="disulfide bond" evidence="11">
    <location>
        <begin position="412"/>
        <end position="424"/>
    </location>
</feature>
<dbReference type="InterPro" id="IPR001791">
    <property type="entry name" value="Laminin_G"/>
</dbReference>
<dbReference type="InterPro" id="IPR002049">
    <property type="entry name" value="LE_dom"/>
</dbReference>
<dbReference type="FunFam" id="2.10.25.10:FF:000407">
    <property type="entry name" value="Laminin subunit alpha-3"/>
    <property type="match status" value="1"/>
</dbReference>
<feature type="domain" description="Laminin EGF-like" evidence="13">
    <location>
        <begin position="1671"/>
        <end position="1720"/>
    </location>
</feature>
<dbReference type="FunFam" id="2.10.25.10:FF:000090">
    <property type="entry name" value="laminin subunit alpha"/>
    <property type="match status" value="1"/>
</dbReference>
<feature type="disulfide bond" evidence="11">
    <location>
        <begin position="1226"/>
        <end position="1238"/>
    </location>
</feature>
<feature type="disulfide bond" evidence="11">
    <location>
        <begin position="1782"/>
        <end position="1791"/>
    </location>
</feature>
<keyword evidence="8" id="KW-0325">Glycoprotein</keyword>
<feature type="disulfide bond" evidence="11">
    <location>
        <begin position="1830"/>
        <end position="1839"/>
    </location>
</feature>
<dbReference type="EMBL" id="CAEY01000034">
    <property type="status" value="NOT_ANNOTATED_CDS"/>
    <property type="molecule type" value="Genomic_DNA"/>
</dbReference>
<dbReference type="SMART" id="SM00181">
    <property type="entry name" value="EGF"/>
    <property type="match status" value="11"/>
</dbReference>
<dbReference type="FunFam" id="2.10.25.10:FF:000209">
    <property type="entry name" value="Laminin subunit alpha 5"/>
    <property type="match status" value="1"/>
</dbReference>
<dbReference type="Pfam" id="PF24973">
    <property type="entry name" value="EGF_LMN_ATRN"/>
    <property type="match status" value="2"/>
</dbReference>
<dbReference type="PROSITE" id="PS51117">
    <property type="entry name" value="LAMININ_NTER"/>
    <property type="match status" value="1"/>
</dbReference>
<feature type="domain" description="Laminin EGF-like" evidence="13">
    <location>
        <begin position="1318"/>
        <end position="1365"/>
    </location>
</feature>
<comment type="caution">
    <text evidence="11">Lacks conserved residue(s) required for the propagation of feature annotation.</text>
</comment>
<dbReference type="PROSITE" id="PS00652">
    <property type="entry name" value="TNFR_NGFR_1"/>
    <property type="match status" value="1"/>
</dbReference>
<dbReference type="PRINTS" id="PR00011">
    <property type="entry name" value="EGFLAMININ"/>
</dbReference>
<dbReference type="SUPFAM" id="SSF49899">
    <property type="entry name" value="Concanavalin A-like lectins/glucanases"/>
    <property type="match status" value="4"/>
</dbReference>
<dbReference type="GO" id="GO:0006950">
    <property type="term" value="P:response to stress"/>
    <property type="evidence" value="ECO:0007669"/>
    <property type="project" value="UniProtKB-ARBA"/>
</dbReference>
<feature type="domain" description="Laminin EGF-like" evidence="13">
    <location>
        <begin position="412"/>
        <end position="457"/>
    </location>
</feature>
<feature type="disulfide bond" evidence="11">
    <location>
        <begin position="625"/>
        <end position="634"/>
    </location>
</feature>
<evidence type="ECO:0000259" key="14">
    <source>
        <dbReference type="PROSITE" id="PS51115"/>
    </source>
</evidence>
<feature type="disulfide bond" evidence="11">
    <location>
        <begin position="478"/>
        <end position="487"/>
    </location>
</feature>
<dbReference type="Pfam" id="PF00052">
    <property type="entry name" value="Laminin_B"/>
    <property type="match status" value="1"/>
</dbReference>
<feature type="domain" description="Laminin EGF-like" evidence="13">
    <location>
        <begin position="458"/>
        <end position="507"/>
    </location>
</feature>
<dbReference type="CDD" id="cd00055">
    <property type="entry name" value="EGF_Lam"/>
    <property type="match status" value="20"/>
</dbReference>
<accession>T1KF65</accession>
<dbReference type="GO" id="GO:0005604">
    <property type="term" value="C:basement membrane"/>
    <property type="evidence" value="ECO:0007669"/>
    <property type="project" value="UniProtKB-SubCell"/>
</dbReference>
<evidence type="ECO:0000256" key="2">
    <source>
        <dbReference type="ARBA" id="ARBA00022525"/>
    </source>
</evidence>
<feature type="domain" description="Laminin G" evidence="12">
    <location>
        <begin position="2524"/>
        <end position="2729"/>
    </location>
</feature>
<reference evidence="17" key="1">
    <citation type="submission" date="2011-08" db="EMBL/GenBank/DDBJ databases">
        <authorList>
            <person name="Rombauts S."/>
        </authorList>
    </citation>
    <scope>NUCLEOTIDE SEQUENCE</scope>
    <source>
        <strain evidence="17">London</strain>
    </source>
</reference>
<feature type="domain" description="Laminin IV type A" evidence="14">
    <location>
        <begin position="1439"/>
        <end position="1637"/>
    </location>
</feature>
<dbReference type="FunFam" id="2.10.25.10:FF:000388">
    <property type="entry name" value="Laminin subunit alpha"/>
    <property type="match status" value="1"/>
</dbReference>
<feature type="domain" description="Laminin G" evidence="12">
    <location>
        <begin position="2755"/>
        <end position="2922"/>
    </location>
</feature>
<dbReference type="SMART" id="SM00282">
    <property type="entry name" value="LamG"/>
    <property type="match status" value="4"/>
</dbReference>
<feature type="domain" description="Laminin EGF-like" evidence="13">
    <location>
        <begin position="1758"/>
        <end position="1810"/>
    </location>
</feature>
<feature type="domain" description="Laminin G" evidence="12">
    <location>
        <begin position="3177"/>
        <end position="3366"/>
    </location>
</feature>
<evidence type="ECO:0000256" key="9">
    <source>
        <dbReference type="ARBA" id="ARBA00023292"/>
    </source>
</evidence>
<dbReference type="PANTHER" id="PTHR10574">
    <property type="entry name" value="NETRIN/LAMININ-RELATED"/>
    <property type="match status" value="1"/>
</dbReference>
<dbReference type="Pfam" id="PF00053">
    <property type="entry name" value="EGF_laminin"/>
    <property type="match status" value="19"/>
</dbReference>
<keyword evidence="9 11" id="KW-0424">Laminin EGF-like domain</keyword>
<dbReference type="GO" id="GO:0071711">
    <property type="term" value="P:basement membrane organization"/>
    <property type="evidence" value="ECO:0007669"/>
    <property type="project" value="UniProtKB-ARBA"/>
</dbReference>
<dbReference type="GO" id="GO:0061564">
    <property type="term" value="P:axon development"/>
    <property type="evidence" value="ECO:0007669"/>
    <property type="project" value="UniProtKB-ARBA"/>
</dbReference>
<dbReference type="FunFam" id="2.10.25.10:FF:000188">
    <property type="entry name" value="Laminin subunit gamma 2"/>
    <property type="match status" value="1"/>
</dbReference>
<keyword evidence="2" id="KW-0964">Secreted</keyword>
<feature type="disulfide bond" evidence="11">
    <location>
        <begin position="368"/>
        <end position="385"/>
    </location>
</feature>
<dbReference type="GO" id="GO:0009887">
    <property type="term" value="P:animal organ morphogenesis"/>
    <property type="evidence" value="ECO:0007669"/>
    <property type="project" value="TreeGrafter"/>
</dbReference>
<keyword evidence="5" id="KW-0677">Repeat</keyword>
<dbReference type="GO" id="GO:0007155">
    <property type="term" value="P:cell adhesion"/>
    <property type="evidence" value="ECO:0007669"/>
    <property type="project" value="UniProtKB-ARBA"/>
</dbReference>
<evidence type="ECO:0000256" key="6">
    <source>
        <dbReference type="ARBA" id="ARBA00022869"/>
    </source>
</evidence>
<dbReference type="InterPro" id="IPR008211">
    <property type="entry name" value="Laminin_N"/>
</dbReference>
<feature type="disulfide bond" evidence="11">
    <location>
        <begin position="572"/>
        <end position="581"/>
    </location>
</feature>
<protein>
    <recommendedName>
        <fullName evidence="18">Laminin subunit alpha</fullName>
    </recommendedName>
</protein>
<feature type="domain" description="Laminin EGF-like" evidence="13">
    <location>
        <begin position="547"/>
        <end position="601"/>
    </location>
</feature>
<dbReference type="Gene3D" id="2.10.25.10">
    <property type="entry name" value="Laminin"/>
    <property type="match status" value="20"/>
</dbReference>
<feature type="domain" description="Laminin EGF-like" evidence="13">
    <location>
        <begin position="1366"/>
        <end position="1416"/>
    </location>
</feature>
<feature type="disulfide bond" evidence="11">
    <location>
        <begin position="1387"/>
        <end position="1396"/>
    </location>
</feature>
<feature type="domain" description="Laminin EGF-like" evidence="13">
    <location>
        <begin position="1272"/>
        <end position="1317"/>
    </location>
</feature>
<dbReference type="PROSITE" id="PS50027">
    <property type="entry name" value="EGF_LAM_2"/>
    <property type="match status" value="14"/>
</dbReference>
<keyword evidence="4" id="KW-0732">Signal</keyword>
<evidence type="ECO:0000259" key="12">
    <source>
        <dbReference type="PROSITE" id="PS50025"/>
    </source>
</evidence>
<dbReference type="eggNOG" id="KOG1836">
    <property type="taxonomic scope" value="Eukaryota"/>
</dbReference>
<feature type="domain" description="Laminin EGF-like" evidence="13">
    <location>
        <begin position="1811"/>
        <end position="1857"/>
    </location>
</feature>
<dbReference type="SUPFAM" id="SSF57196">
    <property type="entry name" value="EGF/Laminin"/>
    <property type="match status" value="18"/>
</dbReference>
<organism evidence="16 17">
    <name type="scientific">Tetranychus urticae</name>
    <name type="common">Two-spotted spider mite</name>
    <dbReference type="NCBI Taxonomy" id="32264"/>
    <lineage>
        <taxon>Eukaryota</taxon>
        <taxon>Metazoa</taxon>
        <taxon>Ecdysozoa</taxon>
        <taxon>Arthropoda</taxon>
        <taxon>Chelicerata</taxon>
        <taxon>Arachnida</taxon>
        <taxon>Acari</taxon>
        <taxon>Acariformes</taxon>
        <taxon>Trombidiformes</taxon>
        <taxon>Prostigmata</taxon>
        <taxon>Eleutherengona</taxon>
        <taxon>Raphignathae</taxon>
        <taxon>Tetranychoidea</taxon>
        <taxon>Tetranychidae</taxon>
        <taxon>Tetranychus</taxon>
    </lineage>
</organism>
<comment type="subcellular location">
    <subcellularLocation>
        <location evidence="1">Secreted</location>
        <location evidence="1">Extracellular space</location>
        <location evidence="1">Extracellular matrix</location>
        <location evidence="1">Basement membrane</location>
    </subcellularLocation>
</comment>
<feature type="disulfide bond" evidence="11">
    <location>
        <begin position="1368"/>
        <end position="1385"/>
    </location>
</feature>
<feature type="disulfide bond" evidence="11">
    <location>
        <begin position="1690"/>
        <end position="1699"/>
    </location>
</feature>
<dbReference type="InterPro" id="IPR001368">
    <property type="entry name" value="TNFR/NGFR_Cys_rich_reg"/>
</dbReference>
<evidence type="ECO:0000256" key="3">
    <source>
        <dbReference type="ARBA" id="ARBA00022530"/>
    </source>
</evidence>
<feature type="disulfide bond" evidence="10">
    <location>
        <begin position="2895"/>
        <end position="2922"/>
    </location>
</feature>
<dbReference type="FunFam" id="2.10.25.10:FF:000051">
    <property type="entry name" value="Laminin subunit alpha 4"/>
    <property type="match status" value="1"/>
</dbReference>
<evidence type="ECO:0000313" key="17">
    <source>
        <dbReference type="Proteomes" id="UP000015104"/>
    </source>
</evidence>
<dbReference type="Pfam" id="PF00055">
    <property type="entry name" value="Laminin_N"/>
    <property type="match status" value="1"/>
</dbReference>
<feature type="domain" description="Laminin EGF-like" evidence="13">
    <location>
        <begin position="1858"/>
        <end position="1904"/>
    </location>
</feature>
<feature type="disulfide bond" evidence="11">
    <location>
        <begin position="322"/>
        <end position="339"/>
    </location>
</feature>
<keyword evidence="6" id="KW-0084">Basement membrane</keyword>
<feature type="disulfide bond" evidence="11">
    <location>
        <begin position="1228"/>
        <end position="1245"/>
    </location>
</feature>
<dbReference type="InterPro" id="IPR056863">
    <property type="entry name" value="LMN_ATRN_NET-like_EGF"/>
</dbReference>
<evidence type="ECO:0000256" key="7">
    <source>
        <dbReference type="ARBA" id="ARBA00023157"/>
    </source>
</evidence>
<evidence type="ECO:0000256" key="8">
    <source>
        <dbReference type="ARBA" id="ARBA00023180"/>
    </source>
</evidence>
<dbReference type="GO" id="GO:0009888">
    <property type="term" value="P:tissue development"/>
    <property type="evidence" value="ECO:0007669"/>
    <property type="project" value="TreeGrafter"/>
</dbReference>